<dbReference type="EMBL" id="ML179778">
    <property type="protein sequence ID" value="THU81809.1"/>
    <property type="molecule type" value="Genomic_DNA"/>
</dbReference>
<sequence>MSFQGHTYRPTSLIGAQPGSPLRLSFANSTVLDLNGHSRILTPYSPPLQSPLSFSFSAEVKSGGGPNHPIPSSTSAPETSLDIFDYTLVTPSTSLSGRPQNTIAADASQEIEVKNLNLRTSEPNQHLSPSLHGSPNLVLPSLAPSVSESSYLNSQTHVPGPGITEQMPGALQIRSLSCAAVGYWVVFDAFGAGSDWGTEVKSKRKKLRRAYG</sequence>
<dbReference type="AlphaFoldDB" id="A0A4S8L0B6"/>
<dbReference type="Proteomes" id="UP000297245">
    <property type="component" value="Unassembled WGS sequence"/>
</dbReference>
<accession>A0A4S8L0B6</accession>
<keyword evidence="2" id="KW-1185">Reference proteome</keyword>
<name>A0A4S8L0B6_DENBC</name>
<gene>
    <name evidence="1" type="ORF">K435DRAFT_844605</name>
</gene>
<reference evidence="1 2" key="1">
    <citation type="journal article" date="2019" name="Nat. Ecol. Evol.">
        <title>Megaphylogeny resolves global patterns of mushroom evolution.</title>
        <authorList>
            <person name="Varga T."/>
            <person name="Krizsan K."/>
            <person name="Foldi C."/>
            <person name="Dima B."/>
            <person name="Sanchez-Garcia M."/>
            <person name="Sanchez-Ramirez S."/>
            <person name="Szollosi G.J."/>
            <person name="Szarkandi J.G."/>
            <person name="Papp V."/>
            <person name="Albert L."/>
            <person name="Andreopoulos W."/>
            <person name="Angelini C."/>
            <person name="Antonin V."/>
            <person name="Barry K.W."/>
            <person name="Bougher N.L."/>
            <person name="Buchanan P."/>
            <person name="Buyck B."/>
            <person name="Bense V."/>
            <person name="Catcheside P."/>
            <person name="Chovatia M."/>
            <person name="Cooper J."/>
            <person name="Damon W."/>
            <person name="Desjardin D."/>
            <person name="Finy P."/>
            <person name="Geml J."/>
            <person name="Haridas S."/>
            <person name="Hughes K."/>
            <person name="Justo A."/>
            <person name="Karasinski D."/>
            <person name="Kautmanova I."/>
            <person name="Kiss B."/>
            <person name="Kocsube S."/>
            <person name="Kotiranta H."/>
            <person name="LaButti K.M."/>
            <person name="Lechner B.E."/>
            <person name="Liimatainen K."/>
            <person name="Lipzen A."/>
            <person name="Lukacs Z."/>
            <person name="Mihaltcheva S."/>
            <person name="Morgado L.N."/>
            <person name="Niskanen T."/>
            <person name="Noordeloos M.E."/>
            <person name="Ohm R.A."/>
            <person name="Ortiz-Santana B."/>
            <person name="Ovrebo C."/>
            <person name="Racz N."/>
            <person name="Riley R."/>
            <person name="Savchenko A."/>
            <person name="Shiryaev A."/>
            <person name="Soop K."/>
            <person name="Spirin V."/>
            <person name="Szebenyi C."/>
            <person name="Tomsovsky M."/>
            <person name="Tulloss R.E."/>
            <person name="Uehling J."/>
            <person name="Grigoriev I.V."/>
            <person name="Vagvolgyi C."/>
            <person name="Papp T."/>
            <person name="Martin F.M."/>
            <person name="Miettinen O."/>
            <person name="Hibbett D.S."/>
            <person name="Nagy L.G."/>
        </authorList>
    </citation>
    <scope>NUCLEOTIDE SEQUENCE [LARGE SCALE GENOMIC DNA]</scope>
    <source>
        <strain evidence="1 2">CBS 962.96</strain>
    </source>
</reference>
<proteinExistence type="predicted"/>
<organism evidence="1 2">
    <name type="scientific">Dendrothele bispora (strain CBS 962.96)</name>
    <dbReference type="NCBI Taxonomy" id="1314807"/>
    <lineage>
        <taxon>Eukaryota</taxon>
        <taxon>Fungi</taxon>
        <taxon>Dikarya</taxon>
        <taxon>Basidiomycota</taxon>
        <taxon>Agaricomycotina</taxon>
        <taxon>Agaricomycetes</taxon>
        <taxon>Agaricomycetidae</taxon>
        <taxon>Agaricales</taxon>
        <taxon>Agaricales incertae sedis</taxon>
        <taxon>Dendrothele</taxon>
    </lineage>
</organism>
<evidence type="ECO:0000313" key="2">
    <source>
        <dbReference type="Proteomes" id="UP000297245"/>
    </source>
</evidence>
<evidence type="ECO:0000313" key="1">
    <source>
        <dbReference type="EMBL" id="THU81809.1"/>
    </source>
</evidence>
<protein>
    <submittedName>
        <fullName evidence="1">Uncharacterized protein</fullName>
    </submittedName>
</protein>